<organism evidence="1">
    <name type="scientific">Desulfovibrio sp. U5L</name>
    <dbReference type="NCBI Taxonomy" id="596152"/>
    <lineage>
        <taxon>Bacteria</taxon>
        <taxon>Pseudomonadati</taxon>
        <taxon>Thermodesulfobacteriota</taxon>
        <taxon>Desulfovibrionia</taxon>
        <taxon>Desulfovibrionales</taxon>
        <taxon>Desulfovibrionaceae</taxon>
        <taxon>Desulfovibrio</taxon>
    </lineage>
</organism>
<dbReference type="STRING" id="596152.DesU5LDRAFT_2386"/>
<dbReference type="OrthoDB" id="5448265at2"/>
<reference evidence="1" key="1">
    <citation type="submission" date="2011-11" db="EMBL/GenBank/DDBJ databases">
        <title>Improved High-Quality Draft sequence of Desulfovibrio sp. U5L.</title>
        <authorList>
            <consortium name="US DOE Joint Genome Institute"/>
            <person name="Lucas S."/>
            <person name="Han J."/>
            <person name="Lapidus A."/>
            <person name="Cheng J.-F."/>
            <person name="Goodwin L."/>
            <person name="Pitluck S."/>
            <person name="Peters L."/>
            <person name="Ovchinnikova G."/>
            <person name="Held B."/>
            <person name="Detter J.C."/>
            <person name="Han C."/>
            <person name="Tapia R."/>
            <person name="Land M."/>
            <person name="Hauser L."/>
            <person name="Kyrpides N."/>
            <person name="Ivanova N."/>
            <person name="Pagani I."/>
            <person name="Gabster J."/>
            <person name="Walker C."/>
            <person name="Stolyar S."/>
            <person name="Stahl D."/>
            <person name="Arkin A."/>
            <person name="Dehal P."/>
            <person name="Hazen T."/>
            <person name="Woyke T."/>
        </authorList>
    </citation>
    <scope>NUCLEOTIDE SEQUENCE [LARGE SCALE GENOMIC DNA]</scope>
    <source>
        <strain evidence="1">U5L</strain>
    </source>
</reference>
<accession>I2Q2P4</accession>
<name>I2Q2P4_9BACT</name>
<dbReference type="HOGENOM" id="CLU_865277_0_0_7"/>
<dbReference type="EMBL" id="JH600068">
    <property type="protein sequence ID" value="EIG54050.1"/>
    <property type="molecule type" value="Genomic_DNA"/>
</dbReference>
<dbReference type="InterPro" id="IPR053738">
    <property type="entry name" value="Lambda_capsid_assembly"/>
</dbReference>
<dbReference type="AlphaFoldDB" id="I2Q2P4"/>
<protein>
    <recommendedName>
        <fullName evidence="2">Phage major capsid protein E</fullName>
    </recommendedName>
</protein>
<gene>
    <name evidence="1" type="ORF">DesU5LDRAFT_2386</name>
</gene>
<dbReference type="Gene3D" id="3.90.1690.10">
    <property type="entry name" value="phage-related protein like domain"/>
    <property type="match status" value="1"/>
</dbReference>
<proteinExistence type="predicted"/>
<dbReference type="eggNOG" id="ENOG50317S3">
    <property type="taxonomic scope" value="Bacteria"/>
</dbReference>
<sequence>MPQTTAIIRPDLGALAYEFSLGAASQGWIAQEVLPPFFTQLKAATYPYIPTEALLEEVDTARAPRSAYARGDWEFDWKDYNCSENGFESPVDDSESAHFRNYFDAETVATYRAMNVVLRKMESRCAAKIFNTNTFAPHAVAHAWSSYADADPRGDIVAGKRAMRLATGLRPNALILDESILDHVSLCQSVIERVKYTDPNAIRGDLTIPQLEAYFGMRLIVAGAVSNKASKKKAKNVQPIWSPTMAMMAVVSSGGQNLEEPCLGRLFVWEEDSPETLVVEQYREEQTRSNVYRARQQTDECIQFTEAGYLMTGITQG</sequence>
<evidence type="ECO:0000313" key="1">
    <source>
        <dbReference type="EMBL" id="EIG54050.1"/>
    </source>
</evidence>
<evidence type="ECO:0008006" key="2">
    <source>
        <dbReference type="Google" id="ProtNLM"/>
    </source>
</evidence>